<evidence type="ECO:0000313" key="2">
    <source>
        <dbReference type="EMBL" id="MBY0756732.1"/>
    </source>
</evidence>
<feature type="domain" description="MobA-like NTP transferase" evidence="1">
    <location>
        <begin position="1"/>
        <end position="146"/>
    </location>
</feature>
<gene>
    <name evidence="2" type="ORF">K5V21_14885</name>
</gene>
<accession>A0ABS7L1E5</accession>
<reference evidence="2 3" key="1">
    <citation type="journal article" date="2021" name="Cell Host Microbe">
        <title>in vivo commensal control of Clostridioides difficile virulence.</title>
        <authorList>
            <person name="Girinathan B.P."/>
            <person name="Dibenedetto N."/>
            <person name="Worley J.N."/>
            <person name="Peltier J."/>
            <person name="Arrieta-Ortiz M.L."/>
            <person name="Rupa Christinal Immanuel S."/>
            <person name="Lavin R."/>
            <person name="Delaney M.L."/>
            <person name="Cummins C."/>
            <person name="Hoffmann M."/>
            <person name="Luo Y."/>
            <person name="Gonzalez-Escalona N."/>
            <person name="Allard M."/>
            <person name="Onderdonk A.B."/>
            <person name="Gerber G.K."/>
            <person name="Sonenshein A.L."/>
            <person name="Baliga N."/>
            <person name="Dupuy B."/>
            <person name="Bry L."/>
        </authorList>
    </citation>
    <scope>NUCLEOTIDE SEQUENCE [LARGE SCALE GENOMIC DNA]</scope>
    <source>
        <strain evidence="2 3">DSM 599</strain>
    </source>
</reference>
<sequence>MGRNKLLLDFCGKPLVEWVIETVKSVGFKEVILVYKDLKVKEIAIKHGISTLYNKNASYGQSEGIRLSLEKSSILSDGYMFFTGDQPLLKGKTIKRLVETFNRNGGIVVPKVHGRNKSPVIFSGEFRDELMSLHGDVGGRPVIRNNWDKVTFLNFHSSTEFFDVDTKEELEELIKLYEGRIQWMK</sequence>
<protein>
    <submittedName>
        <fullName evidence="2">Nucleotidyltransferase family protein</fullName>
    </submittedName>
</protein>
<dbReference type="CDD" id="cd04182">
    <property type="entry name" value="GT_2_like_f"/>
    <property type="match status" value="1"/>
</dbReference>
<name>A0ABS7L1E5_CLOSR</name>
<dbReference type="InterPro" id="IPR025877">
    <property type="entry name" value="MobA-like_NTP_Trfase"/>
</dbReference>
<keyword evidence="3" id="KW-1185">Reference proteome</keyword>
<organism evidence="2 3">
    <name type="scientific">Clostridium sardiniense</name>
    <name type="common">Clostridium absonum</name>
    <dbReference type="NCBI Taxonomy" id="29369"/>
    <lineage>
        <taxon>Bacteria</taxon>
        <taxon>Bacillati</taxon>
        <taxon>Bacillota</taxon>
        <taxon>Clostridia</taxon>
        <taxon>Eubacteriales</taxon>
        <taxon>Clostridiaceae</taxon>
        <taxon>Clostridium</taxon>
    </lineage>
</organism>
<dbReference type="Pfam" id="PF12804">
    <property type="entry name" value="NTP_transf_3"/>
    <property type="match status" value="1"/>
</dbReference>
<evidence type="ECO:0000259" key="1">
    <source>
        <dbReference type="Pfam" id="PF12804"/>
    </source>
</evidence>
<dbReference type="EMBL" id="JAIKTU010000013">
    <property type="protein sequence ID" value="MBY0756732.1"/>
    <property type="molecule type" value="Genomic_DNA"/>
</dbReference>
<comment type="caution">
    <text evidence="2">The sequence shown here is derived from an EMBL/GenBank/DDBJ whole genome shotgun (WGS) entry which is preliminary data.</text>
</comment>
<dbReference type="SUPFAM" id="SSF53448">
    <property type="entry name" value="Nucleotide-diphospho-sugar transferases"/>
    <property type="match status" value="1"/>
</dbReference>
<proteinExistence type="predicted"/>
<dbReference type="InterPro" id="IPR029044">
    <property type="entry name" value="Nucleotide-diphossugar_trans"/>
</dbReference>
<dbReference type="Gene3D" id="3.90.550.10">
    <property type="entry name" value="Spore Coat Polysaccharide Biosynthesis Protein SpsA, Chain A"/>
    <property type="match status" value="1"/>
</dbReference>
<dbReference type="PANTHER" id="PTHR43777">
    <property type="entry name" value="MOLYBDENUM COFACTOR CYTIDYLYLTRANSFERASE"/>
    <property type="match status" value="1"/>
</dbReference>
<dbReference type="Proteomes" id="UP001299068">
    <property type="component" value="Unassembled WGS sequence"/>
</dbReference>
<dbReference type="PANTHER" id="PTHR43777:SF1">
    <property type="entry name" value="MOLYBDENUM COFACTOR CYTIDYLYLTRANSFERASE"/>
    <property type="match status" value="1"/>
</dbReference>
<evidence type="ECO:0000313" key="3">
    <source>
        <dbReference type="Proteomes" id="UP001299068"/>
    </source>
</evidence>